<keyword evidence="2" id="KW-1185">Reference proteome</keyword>
<evidence type="ECO:0000313" key="1">
    <source>
        <dbReference type="EMBL" id="GBM41744.1"/>
    </source>
</evidence>
<accession>A0A4Y2FQ01</accession>
<sequence length="156" mass="17990">MTADMSENYRRFDITSLPVNEIYVVCSSNFNNKNNDSTNTISFWANFSIYEYVTNELLDDFSNLIFLGRGGAILNTGLFNGVIRRLELKLHRPIEGSRATERSYRRDEPLGPISSLRRLLQPQTIEKDSDKLGHVPNERIPSHQEMLDMPSLWSHI</sequence>
<dbReference type="AlphaFoldDB" id="A0A4Y2FQ01"/>
<name>A0A4Y2FQ01_ARAVE</name>
<reference evidence="1 2" key="1">
    <citation type="journal article" date="2019" name="Sci. Rep.">
        <title>Orb-weaving spider Araneus ventricosus genome elucidates the spidroin gene catalogue.</title>
        <authorList>
            <person name="Kono N."/>
            <person name="Nakamura H."/>
            <person name="Ohtoshi R."/>
            <person name="Moran D.A.P."/>
            <person name="Shinohara A."/>
            <person name="Yoshida Y."/>
            <person name="Fujiwara M."/>
            <person name="Mori M."/>
            <person name="Tomita M."/>
            <person name="Arakawa K."/>
        </authorList>
    </citation>
    <scope>NUCLEOTIDE SEQUENCE [LARGE SCALE GENOMIC DNA]</scope>
</reference>
<comment type="caution">
    <text evidence="1">The sequence shown here is derived from an EMBL/GenBank/DDBJ whole genome shotgun (WGS) entry which is preliminary data.</text>
</comment>
<organism evidence="1 2">
    <name type="scientific">Araneus ventricosus</name>
    <name type="common">Orbweaver spider</name>
    <name type="synonym">Epeira ventricosa</name>
    <dbReference type="NCBI Taxonomy" id="182803"/>
    <lineage>
        <taxon>Eukaryota</taxon>
        <taxon>Metazoa</taxon>
        <taxon>Ecdysozoa</taxon>
        <taxon>Arthropoda</taxon>
        <taxon>Chelicerata</taxon>
        <taxon>Arachnida</taxon>
        <taxon>Araneae</taxon>
        <taxon>Araneomorphae</taxon>
        <taxon>Entelegynae</taxon>
        <taxon>Araneoidea</taxon>
        <taxon>Araneidae</taxon>
        <taxon>Araneus</taxon>
    </lineage>
</organism>
<protein>
    <submittedName>
        <fullName evidence="1">Uncharacterized protein</fullName>
    </submittedName>
</protein>
<dbReference type="Proteomes" id="UP000499080">
    <property type="component" value="Unassembled WGS sequence"/>
</dbReference>
<evidence type="ECO:0000313" key="2">
    <source>
        <dbReference type="Proteomes" id="UP000499080"/>
    </source>
</evidence>
<proteinExistence type="predicted"/>
<dbReference type="EMBL" id="BGPR01000971">
    <property type="protein sequence ID" value="GBM41744.1"/>
    <property type="molecule type" value="Genomic_DNA"/>
</dbReference>
<gene>
    <name evidence="1" type="ORF">AVEN_173139_1</name>
</gene>